<dbReference type="Pfam" id="PF07508">
    <property type="entry name" value="Recombinase"/>
    <property type="match status" value="1"/>
</dbReference>
<keyword evidence="3" id="KW-1185">Reference proteome</keyword>
<dbReference type="InterPro" id="IPR011109">
    <property type="entry name" value="DNA_bind_recombinase_dom"/>
</dbReference>
<accession>A0A5N0V014</accession>
<dbReference type="GO" id="GO:0000150">
    <property type="term" value="F:DNA strand exchange activity"/>
    <property type="evidence" value="ECO:0007669"/>
    <property type="project" value="InterPro"/>
</dbReference>
<feature type="domain" description="Recombinase" evidence="1">
    <location>
        <begin position="52"/>
        <end position="190"/>
    </location>
</feature>
<dbReference type="Proteomes" id="UP000319769">
    <property type="component" value="Unassembled WGS sequence"/>
</dbReference>
<dbReference type="Gene3D" id="3.90.1750.20">
    <property type="entry name" value="Putative Large Serine Recombinase, Chain B, Domain 2"/>
    <property type="match status" value="1"/>
</dbReference>
<sequence>MNHRAHVNIRPPRWQRLRNLFPSCGRGAPRTQHSVSGLRQLTRDGWWLGPAPYGYVLDHRWVEHHARPGGWRHRLAVDELRAPVVPAIFAWHLHDKLGERAIVRHLVEQHHPQPLDPVSGRLSAWSPARVRTILNNPAYLGYVVRGRKVRGTEQPPERWTWSRQRSHEALVKPSVFWAVYNSRSPWVRTRPHAWAAA</sequence>
<dbReference type="InterPro" id="IPR038109">
    <property type="entry name" value="DNA_bind_recomb_sf"/>
</dbReference>
<evidence type="ECO:0000259" key="1">
    <source>
        <dbReference type="PROSITE" id="PS51737"/>
    </source>
</evidence>
<name>A0A5N0V014_9PSEU</name>
<dbReference type="PROSITE" id="PS51737">
    <property type="entry name" value="RECOMBINASE_DNA_BIND"/>
    <property type="match status" value="1"/>
</dbReference>
<evidence type="ECO:0000313" key="2">
    <source>
        <dbReference type="EMBL" id="KAA9159457.1"/>
    </source>
</evidence>
<comment type="caution">
    <text evidence="2">The sequence shown here is derived from an EMBL/GenBank/DDBJ whole genome shotgun (WGS) entry which is preliminary data.</text>
</comment>
<protein>
    <recommendedName>
        <fullName evidence="1">Recombinase domain-containing protein</fullName>
    </recommendedName>
</protein>
<dbReference type="GO" id="GO:0003677">
    <property type="term" value="F:DNA binding"/>
    <property type="evidence" value="ECO:0007669"/>
    <property type="project" value="InterPro"/>
</dbReference>
<gene>
    <name evidence="2" type="ORF">FPZ12_020375</name>
</gene>
<organism evidence="2 3">
    <name type="scientific">Amycolatopsis acidicola</name>
    <dbReference type="NCBI Taxonomy" id="2596893"/>
    <lineage>
        <taxon>Bacteria</taxon>
        <taxon>Bacillati</taxon>
        <taxon>Actinomycetota</taxon>
        <taxon>Actinomycetes</taxon>
        <taxon>Pseudonocardiales</taxon>
        <taxon>Pseudonocardiaceae</taxon>
        <taxon>Amycolatopsis</taxon>
    </lineage>
</organism>
<reference evidence="2" key="1">
    <citation type="submission" date="2019-09" db="EMBL/GenBank/DDBJ databases">
        <authorList>
            <person name="Teo W.F.A."/>
            <person name="Duangmal K."/>
        </authorList>
    </citation>
    <scope>NUCLEOTIDE SEQUENCE [LARGE SCALE GENOMIC DNA]</scope>
    <source>
        <strain evidence="2">K81G1</strain>
    </source>
</reference>
<dbReference type="EMBL" id="VMNW02000029">
    <property type="protein sequence ID" value="KAA9159457.1"/>
    <property type="molecule type" value="Genomic_DNA"/>
</dbReference>
<dbReference type="OrthoDB" id="3615233at2"/>
<dbReference type="RefSeq" id="WP_144747344.1">
    <property type="nucleotide sequence ID" value="NZ_VMNW02000029.1"/>
</dbReference>
<proteinExistence type="predicted"/>
<evidence type="ECO:0000313" key="3">
    <source>
        <dbReference type="Proteomes" id="UP000319769"/>
    </source>
</evidence>
<dbReference type="AlphaFoldDB" id="A0A5N0V014"/>